<organism evidence="3 4">
    <name type="scientific">Nicotiana sylvestris</name>
    <name type="common">Wood tobacco</name>
    <name type="synonym">South American tobacco</name>
    <dbReference type="NCBI Taxonomy" id="4096"/>
    <lineage>
        <taxon>Eukaryota</taxon>
        <taxon>Viridiplantae</taxon>
        <taxon>Streptophyta</taxon>
        <taxon>Embryophyta</taxon>
        <taxon>Tracheophyta</taxon>
        <taxon>Spermatophyta</taxon>
        <taxon>Magnoliopsida</taxon>
        <taxon>eudicotyledons</taxon>
        <taxon>Gunneridae</taxon>
        <taxon>Pentapetalae</taxon>
        <taxon>asterids</taxon>
        <taxon>lamiids</taxon>
        <taxon>Solanales</taxon>
        <taxon>Solanaceae</taxon>
        <taxon>Nicotianoideae</taxon>
        <taxon>Nicotianeae</taxon>
        <taxon>Nicotiana</taxon>
    </lineage>
</organism>
<feature type="region of interest" description="Disordered" evidence="2">
    <location>
        <begin position="287"/>
        <end position="330"/>
    </location>
</feature>
<keyword evidence="1" id="KW-0175">Coiled coil</keyword>
<feature type="region of interest" description="Disordered" evidence="2">
    <location>
        <begin position="99"/>
        <end position="148"/>
    </location>
</feature>
<keyword evidence="3" id="KW-1185">Reference proteome</keyword>
<evidence type="ECO:0000313" key="4">
    <source>
        <dbReference type="RefSeq" id="XP_009802564.1"/>
    </source>
</evidence>
<sequence>MASPGWLCNLLAPFKAFLQLDQLRSVSSHYDVSIIAPFPLTVASDYKYNFLPLSFSQKFRIFNSNFLLPRTTMYSANPNPRRVPIVDNLSLAPIRSRRGGRLRSLGSSSSRDPSILSSSSTPPSRTRGSLSQRSSSRTKEPTEPLREPLVDEIVPAELSFYNDRESIRNQLSSLDRVDIYPTQITEGQIDPIVWRDVVCLRHLDNMAATMRVVDEIPNFRGWVRKLLNIAPMDGRSWKNLFHRFGWKVKTHGFPIRGLSAEAVATSRISLDRAQEIILGSSSKRKAIVEQDSEEEEEQDGGSLIKRPRARRRIISDDEASPPHSIPPTEPVEASLVISDDDTPAVVHDSAEQLFARGFGNESLGPISDEASLAYFYTTILVIPPLPLVTVTVAVPSQAVLTSQAFFTSSTVPPSTIPPSTIYHTEVSSSSGGEAMRQVIIEVHAEGNLLRKSGRADVWLKPLIGPVEKSKLESHIYLTLMNDKVQSSLEINLISTKMMKRVSFSEQLMQDYQVEADNWKEQYESFQIDMEILEESKYTLEQQVRVLTSELAVEKTSSNQAGKDKNLLETSFSEQLSKASEEIRELKALLSEKEA</sequence>
<proteinExistence type="predicted"/>
<accession>A0A1U7YTM6</accession>
<evidence type="ECO:0000313" key="3">
    <source>
        <dbReference type="Proteomes" id="UP000189701"/>
    </source>
</evidence>
<reference evidence="3" key="1">
    <citation type="journal article" date="2013" name="Genome Biol.">
        <title>Reference genomes and transcriptomes of Nicotiana sylvestris and Nicotiana tomentosiformis.</title>
        <authorList>
            <person name="Sierro N."/>
            <person name="Battey J.N."/>
            <person name="Ouadi S."/>
            <person name="Bovet L."/>
            <person name="Goepfert S."/>
            <person name="Bakaher N."/>
            <person name="Peitsch M.C."/>
            <person name="Ivanov N.V."/>
        </authorList>
    </citation>
    <scope>NUCLEOTIDE SEQUENCE [LARGE SCALE GENOMIC DNA]</scope>
</reference>
<dbReference type="RefSeq" id="XP_009802564.1">
    <property type="nucleotide sequence ID" value="XM_009804262.1"/>
</dbReference>
<dbReference type="AlphaFoldDB" id="A0A1U7YTM6"/>
<feature type="coiled-coil region" evidence="1">
    <location>
        <begin position="501"/>
        <end position="549"/>
    </location>
</feature>
<gene>
    <name evidence="4" type="primary">LOC104248072</name>
</gene>
<feature type="compositionally biased region" description="Low complexity" evidence="2">
    <location>
        <begin position="102"/>
        <end position="131"/>
    </location>
</feature>
<name>A0A1U7YTM6_NICSY</name>
<protein>
    <submittedName>
        <fullName evidence="4">Uncharacterized protein LOC104248072</fullName>
    </submittedName>
</protein>
<feature type="compositionally biased region" description="Acidic residues" evidence="2">
    <location>
        <begin position="290"/>
        <end position="299"/>
    </location>
</feature>
<evidence type="ECO:0000256" key="1">
    <source>
        <dbReference type="SAM" id="Coils"/>
    </source>
</evidence>
<dbReference type="Proteomes" id="UP000189701">
    <property type="component" value="Unplaced"/>
</dbReference>
<evidence type="ECO:0000256" key="2">
    <source>
        <dbReference type="SAM" id="MobiDB-lite"/>
    </source>
</evidence>
<feature type="compositionally biased region" description="Basic and acidic residues" evidence="2">
    <location>
        <begin position="137"/>
        <end position="148"/>
    </location>
</feature>
<reference evidence="4" key="2">
    <citation type="submission" date="2025-08" db="UniProtKB">
        <authorList>
            <consortium name="RefSeq"/>
        </authorList>
    </citation>
    <scope>IDENTIFICATION</scope>
    <source>
        <tissue evidence="4">Leaf</tissue>
    </source>
</reference>